<feature type="region of interest" description="Disordered" evidence="1">
    <location>
        <begin position="823"/>
        <end position="843"/>
    </location>
</feature>
<evidence type="ECO:0000313" key="4">
    <source>
        <dbReference type="Proteomes" id="UP000000305"/>
    </source>
</evidence>
<organism evidence="3 4">
    <name type="scientific">Daphnia pulex</name>
    <name type="common">Water flea</name>
    <dbReference type="NCBI Taxonomy" id="6669"/>
    <lineage>
        <taxon>Eukaryota</taxon>
        <taxon>Metazoa</taxon>
        <taxon>Ecdysozoa</taxon>
        <taxon>Arthropoda</taxon>
        <taxon>Crustacea</taxon>
        <taxon>Branchiopoda</taxon>
        <taxon>Diplostraca</taxon>
        <taxon>Cladocera</taxon>
        <taxon>Anomopoda</taxon>
        <taxon>Daphniidae</taxon>
        <taxon>Daphnia</taxon>
    </lineage>
</organism>
<accession>E9HX64</accession>
<evidence type="ECO:0000256" key="1">
    <source>
        <dbReference type="SAM" id="MobiDB-lite"/>
    </source>
</evidence>
<dbReference type="KEGG" id="dpx:DAPPUDRAFT_335179"/>
<dbReference type="Proteomes" id="UP000000305">
    <property type="component" value="Unassembled WGS sequence"/>
</dbReference>
<dbReference type="Pfam" id="PF14214">
    <property type="entry name" value="Helitron_like_N"/>
    <property type="match status" value="1"/>
</dbReference>
<keyword evidence="4" id="KW-1185">Reference proteome</keyword>
<sequence length="851" mass="97394">MSYGSLSLMRPVQSYGRIANFSGTSGPGGSCLKGHVYSNRLDTSFVTKTVPIIPGQSPVRVLVVSPFTNDASALNKGKIAATKTDYIIEPVKMKQLYQFWNDVDNEFMKKVRFDEESFRVLPNNIVSPEVYFLDHDKLEKVNEVDSERKKNKKKTASTGGDSLLRSTQEENSSTMISCTVTIREKDNGEFVHEEILDALPTQPSTKPQTFVIRSAEDFVSDSDPNYLEIRYPDLFPFGRGGFGETRKIPISKKRLIAYYANLSTRQFQKIDFVLPLYDYIVRTLSYNKAMVRARLPSRMVDKDGIIMLQAVAYTKISKEDMRKSVEYQIECIKRKKLGQRAPRPPKSVSGLASSFFTDQKIANQTIQHSQAAAQRNRQEVYAAHANNGKAHIWLTISPDDAKSYKVMWFALGAEEAIPHANAIPLGTKRFKILSDHPVAAALHFQRVLDIIIEEIIGWCSKKGKPYKRGGLFGVPKAWLRIVEEQSRLTLHTHMLIWLYGHSKIEYQLNNAVECDNQQHQAEDVIAHPIIEADKETEQEMKRKYPHVDKLTEKLAANIETFIQGELKLPEEEMKFVLECESCPNEKLEILSETALESMRCCGREYEQKILFCKTCQKNVTITKKVHAALQHGYDRLKKKKPTDEEIDNLMWKGLRQQDPSFTDMERDLWLLDFACIQMRVNLHDWRHRKSCFKNGRTKCRYCIPPCPCDSTTVKAHFLEKKKSPESSAAENEPETFSSLEITVRKRAPFIFFADCNTSIMSVLNCNNCTKYVKDQKLSMYYGAYTSKHNSDCEKALAETLLAIEKHEEKTLKQQEMVRQQAMEQQANPARIQDENGEHSSTQVAQIYPLMD</sequence>
<dbReference type="eggNOG" id="ENOG502RTC7">
    <property type="taxonomic scope" value="Eukaryota"/>
</dbReference>
<evidence type="ECO:0000313" key="3">
    <source>
        <dbReference type="EMBL" id="EFX63670.1"/>
    </source>
</evidence>
<reference evidence="3 4" key="1">
    <citation type="journal article" date="2011" name="Science">
        <title>The ecoresponsive genome of Daphnia pulex.</title>
        <authorList>
            <person name="Colbourne J.K."/>
            <person name="Pfrender M.E."/>
            <person name="Gilbert D."/>
            <person name="Thomas W.K."/>
            <person name="Tucker A."/>
            <person name="Oakley T.H."/>
            <person name="Tokishita S."/>
            <person name="Aerts A."/>
            <person name="Arnold G.J."/>
            <person name="Basu M.K."/>
            <person name="Bauer D.J."/>
            <person name="Caceres C.E."/>
            <person name="Carmel L."/>
            <person name="Casola C."/>
            <person name="Choi J.H."/>
            <person name="Detter J.C."/>
            <person name="Dong Q."/>
            <person name="Dusheyko S."/>
            <person name="Eads B.D."/>
            <person name="Frohlich T."/>
            <person name="Geiler-Samerotte K.A."/>
            <person name="Gerlach D."/>
            <person name="Hatcher P."/>
            <person name="Jogdeo S."/>
            <person name="Krijgsveld J."/>
            <person name="Kriventseva E.V."/>
            <person name="Kultz D."/>
            <person name="Laforsch C."/>
            <person name="Lindquist E."/>
            <person name="Lopez J."/>
            <person name="Manak J.R."/>
            <person name="Muller J."/>
            <person name="Pangilinan J."/>
            <person name="Patwardhan R.P."/>
            <person name="Pitluck S."/>
            <person name="Pritham E.J."/>
            <person name="Rechtsteiner A."/>
            <person name="Rho M."/>
            <person name="Rogozin I.B."/>
            <person name="Sakarya O."/>
            <person name="Salamov A."/>
            <person name="Schaack S."/>
            <person name="Shapiro H."/>
            <person name="Shiga Y."/>
            <person name="Skalitzky C."/>
            <person name="Smith Z."/>
            <person name="Souvorov A."/>
            <person name="Sung W."/>
            <person name="Tang Z."/>
            <person name="Tsuchiya D."/>
            <person name="Tu H."/>
            <person name="Vos H."/>
            <person name="Wang M."/>
            <person name="Wolf Y.I."/>
            <person name="Yamagata H."/>
            <person name="Yamada T."/>
            <person name="Ye Y."/>
            <person name="Shaw J.R."/>
            <person name="Andrews J."/>
            <person name="Crease T.J."/>
            <person name="Tang H."/>
            <person name="Lucas S.M."/>
            <person name="Robertson H.M."/>
            <person name="Bork P."/>
            <person name="Koonin E.V."/>
            <person name="Zdobnov E.M."/>
            <person name="Grigoriev I.V."/>
            <person name="Lynch M."/>
            <person name="Boore J.L."/>
        </authorList>
    </citation>
    <scope>NUCLEOTIDE SEQUENCE [LARGE SCALE GENOMIC DNA]</scope>
</reference>
<dbReference type="InterPro" id="IPR025476">
    <property type="entry name" value="Helitron_helicase-like"/>
</dbReference>
<dbReference type="OrthoDB" id="416437at2759"/>
<evidence type="ECO:0000259" key="2">
    <source>
        <dbReference type="Pfam" id="PF14214"/>
    </source>
</evidence>
<protein>
    <recommendedName>
        <fullName evidence="2">Helitron helicase-like domain-containing protein</fullName>
    </recommendedName>
</protein>
<gene>
    <name evidence="3" type="ORF">DAPPUDRAFT_335179</name>
</gene>
<dbReference type="AlphaFoldDB" id="E9HX64"/>
<feature type="compositionally biased region" description="Polar residues" evidence="1">
    <location>
        <begin position="156"/>
        <end position="170"/>
    </location>
</feature>
<name>E9HX64_DAPPU</name>
<dbReference type="InParanoid" id="E9HX64"/>
<dbReference type="HOGENOM" id="CLU_335328_0_0_1"/>
<dbReference type="EMBL" id="GL733002">
    <property type="protein sequence ID" value="EFX63670.1"/>
    <property type="molecule type" value="Genomic_DNA"/>
</dbReference>
<feature type="region of interest" description="Disordered" evidence="1">
    <location>
        <begin position="144"/>
        <end position="170"/>
    </location>
</feature>
<proteinExistence type="predicted"/>
<feature type="domain" description="Helitron helicase-like" evidence="2">
    <location>
        <begin position="360"/>
        <end position="496"/>
    </location>
</feature>
<dbReference type="PhylomeDB" id="E9HX64"/>